<dbReference type="InterPro" id="IPR021740">
    <property type="entry name" value="Velvet"/>
</dbReference>
<feature type="region of interest" description="Disordered" evidence="6">
    <location>
        <begin position="1"/>
        <end position="22"/>
    </location>
</feature>
<protein>
    <recommendedName>
        <fullName evidence="7">Velvet domain-containing protein</fullName>
    </recommendedName>
</protein>
<feature type="domain" description="Velvet" evidence="7">
    <location>
        <begin position="1"/>
        <end position="162"/>
    </location>
</feature>
<comment type="caution">
    <text evidence="8">The sequence shown here is derived from an EMBL/GenBank/DDBJ whole genome shotgun (WGS) entry which is preliminary data.</text>
</comment>
<evidence type="ECO:0000256" key="5">
    <source>
        <dbReference type="ARBA" id="ARBA00023242"/>
    </source>
</evidence>
<evidence type="ECO:0000256" key="2">
    <source>
        <dbReference type="ARBA" id="ARBA00022969"/>
    </source>
</evidence>
<proteinExistence type="predicted"/>
<keyword evidence="2" id="KW-0749">Sporulation</keyword>
<reference evidence="8 9" key="1">
    <citation type="submission" date="2024-02" db="EMBL/GenBank/DDBJ databases">
        <title>De novo assembly and annotation of 12 fungi associated with fruit tree decline syndrome in Ontario, Canada.</title>
        <authorList>
            <person name="Sulman M."/>
            <person name="Ellouze W."/>
            <person name="Ilyukhin E."/>
        </authorList>
    </citation>
    <scope>NUCLEOTIDE SEQUENCE [LARGE SCALE GENOMIC DNA]</scope>
    <source>
        <strain evidence="8 9">M97-236</strain>
    </source>
</reference>
<feature type="region of interest" description="Disordered" evidence="6">
    <location>
        <begin position="168"/>
        <end position="248"/>
    </location>
</feature>
<dbReference type="Proteomes" id="UP001521222">
    <property type="component" value="Unassembled WGS sequence"/>
</dbReference>
<keyword evidence="5" id="KW-0539">Nucleus</keyword>
<feature type="compositionally biased region" description="Basic and acidic residues" evidence="6">
    <location>
        <begin position="13"/>
        <end position="22"/>
    </location>
</feature>
<dbReference type="InterPro" id="IPR038491">
    <property type="entry name" value="Velvet_dom_sf"/>
</dbReference>
<evidence type="ECO:0000256" key="1">
    <source>
        <dbReference type="ARBA" id="ARBA00004123"/>
    </source>
</evidence>
<dbReference type="InterPro" id="IPR037525">
    <property type="entry name" value="Velvet_dom"/>
</dbReference>
<gene>
    <name evidence="8" type="ORF">SLS59_004028</name>
</gene>
<organism evidence="8 9">
    <name type="scientific">Nothophoma quercina</name>
    <dbReference type="NCBI Taxonomy" id="749835"/>
    <lineage>
        <taxon>Eukaryota</taxon>
        <taxon>Fungi</taxon>
        <taxon>Dikarya</taxon>
        <taxon>Ascomycota</taxon>
        <taxon>Pezizomycotina</taxon>
        <taxon>Dothideomycetes</taxon>
        <taxon>Pleosporomycetidae</taxon>
        <taxon>Pleosporales</taxon>
        <taxon>Pleosporineae</taxon>
        <taxon>Didymellaceae</taxon>
        <taxon>Nothophoma</taxon>
    </lineage>
</organism>
<dbReference type="PANTHER" id="PTHR33572:SF18">
    <property type="entry name" value="SPORE DEVELOPMENT REGULATOR VOSA"/>
    <property type="match status" value="1"/>
</dbReference>
<evidence type="ECO:0000256" key="6">
    <source>
        <dbReference type="SAM" id="MobiDB-lite"/>
    </source>
</evidence>
<comment type="subcellular location">
    <subcellularLocation>
        <location evidence="1">Nucleus</location>
    </subcellularLocation>
</comment>
<sequence length="332" mass="36457">MAQQPREALVVSKGKEKARKAVDPPPIVQLDVKPSVDPQHNYLQNPYLFMMVSLYKGDRDEALSGSESLTGTLSSSLHRLKDHSNTDVGLFVFGDISVKQMGTYRLHFRLYEFSTETYTAQFLASVTSSKFSVLAPKDFKGMEESTSLSRLIADQGVRLRLRKEARTAAGSKRSYPYDSPVGITPAPARPSLSNDYSSSYEGEHSPIKRENTYNSNSQSEVSNHTMEQPYGAQPPYKRSFPSYPPVGQQSSLSAPYSMMSHSSIGVHHTSLINPPGVLPSNTTAGYLPDNTGLYGGSSYPSSSPSYQSSAAPFSGNAYNSLFFNNYDTNLPR</sequence>
<feature type="compositionally biased region" description="Polar residues" evidence="6">
    <location>
        <begin position="191"/>
        <end position="200"/>
    </location>
</feature>
<keyword evidence="9" id="KW-1185">Reference proteome</keyword>
<feature type="compositionally biased region" description="Basic and acidic residues" evidence="6">
    <location>
        <begin position="201"/>
        <end position="211"/>
    </location>
</feature>
<evidence type="ECO:0000256" key="4">
    <source>
        <dbReference type="ARBA" id="ARBA00023163"/>
    </source>
</evidence>
<evidence type="ECO:0000259" key="7">
    <source>
        <dbReference type="PROSITE" id="PS51821"/>
    </source>
</evidence>
<evidence type="ECO:0000256" key="3">
    <source>
        <dbReference type="ARBA" id="ARBA00023015"/>
    </source>
</evidence>
<dbReference type="PANTHER" id="PTHR33572">
    <property type="entry name" value="SPORE DEVELOPMENT REGULATOR VOSA"/>
    <property type="match status" value="1"/>
</dbReference>
<dbReference type="PROSITE" id="PS51821">
    <property type="entry name" value="VELVET"/>
    <property type="match status" value="1"/>
</dbReference>
<dbReference type="Gene3D" id="2.60.40.3960">
    <property type="entry name" value="Velvet domain"/>
    <property type="match status" value="1"/>
</dbReference>
<evidence type="ECO:0000313" key="8">
    <source>
        <dbReference type="EMBL" id="KAL1604234.1"/>
    </source>
</evidence>
<feature type="compositionally biased region" description="Polar residues" evidence="6">
    <location>
        <begin position="212"/>
        <end position="226"/>
    </location>
</feature>
<accession>A0ABR3RIH3</accession>
<keyword evidence="4" id="KW-0804">Transcription</keyword>
<name>A0ABR3RIH3_9PLEO</name>
<keyword evidence="3" id="KW-0805">Transcription regulation</keyword>
<dbReference type="EMBL" id="JAKIXB020000011">
    <property type="protein sequence ID" value="KAL1604234.1"/>
    <property type="molecule type" value="Genomic_DNA"/>
</dbReference>
<evidence type="ECO:0000313" key="9">
    <source>
        <dbReference type="Proteomes" id="UP001521222"/>
    </source>
</evidence>
<dbReference type="Pfam" id="PF11754">
    <property type="entry name" value="Velvet"/>
    <property type="match status" value="2"/>
</dbReference>